<organism evidence="1 2">
    <name type="scientific">Candidatus Thiodiazotropha taylori</name>
    <dbReference type="NCBI Taxonomy" id="2792791"/>
    <lineage>
        <taxon>Bacteria</taxon>
        <taxon>Pseudomonadati</taxon>
        <taxon>Pseudomonadota</taxon>
        <taxon>Gammaproteobacteria</taxon>
        <taxon>Chromatiales</taxon>
        <taxon>Sedimenticolaceae</taxon>
        <taxon>Candidatus Thiodiazotropha</taxon>
    </lineage>
</organism>
<evidence type="ECO:0000313" key="1">
    <source>
        <dbReference type="EMBL" id="MBT2988231.1"/>
    </source>
</evidence>
<reference evidence="1 2" key="1">
    <citation type="submission" date="2021-05" db="EMBL/GenBank/DDBJ databases">
        <title>Genetic and Functional Diversity in Clade A Lucinid endosymbionts from the Bahamas.</title>
        <authorList>
            <person name="Giani N.M."/>
            <person name="Engel A.S."/>
            <person name="Campbell B.J."/>
        </authorList>
    </citation>
    <scope>NUCLEOTIDE SEQUENCE [LARGE SCALE GENOMIC DNA]</scope>
    <source>
        <strain evidence="1">LUC16012Gg_MoonRockCtena</strain>
    </source>
</reference>
<name>A0A944QU38_9GAMM</name>
<protein>
    <submittedName>
        <fullName evidence="1">Uncharacterized protein</fullName>
    </submittedName>
</protein>
<gene>
    <name evidence="1" type="ORF">KME65_04650</name>
</gene>
<dbReference type="Proteomes" id="UP000770889">
    <property type="component" value="Unassembled WGS sequence"/>
</dbReference>
<sequence length="397" mass="45588">MLLDLWNSNKEHLENKHIQQIVAISGEGKLKDNSKCAQEIRAYLAEIDIDRIENYIIQCLEKSFPDSGLILQDLVNEVGRRLDFEVEDGLYQGTKNKIGYDGLWHAPGNFSIVVEVKTTDTYRISLDKIARYRKELIKIGKITEESSILIVVGRNDTGDLEAQVRGSKHAWDIRIISAEALLTLAKIKVASEEDTSEKMRQILCPVEYTLLDGLVDIVYTTSQDSEEVGISGDDIDKNSSKERDKKSAWDFTETKIIDSLRNQIIERFSSLKGQQLIKRTRATYWSKNRTLRVACTISKRYEREGQRYWYAYHPAWDSFLENANDAFLILGCVDLKIIFAIPRNVFLTQLQYLNTTERADNKTYWHIAIAELESNKYQLVLPKNNSSLDLSTYIIGL</sequence>
<accession>A0A944QU38</accession>
<dbReference type="EMBL" id="JAHHGM010000003">
    <property type="protein sequence ID" value="MBT2988231.1"/>
    <property type="molecule type" value="Genomic_DNA"/>
</dbReference>
<evidence type="ECO:0000313" key="2">
    <source>
        <dbReference type="Proteomes" id="UP000770889"/>
    </source>
</evidence>
<comment type="caution">
    <text evidence="1">The sequence shown here is derived from an EMBL/GenBank/DDBJ whole genome shotgun (WGS) entry which is preliminary data.</text>
</comment>
<proteinExistence type="predicted"/>
<dbReference type="AlphaFoldDB" id="A0A944QU38"/>